<evidence type="ECO:0000313" key="3">
    <source>
        <dbReference type="EMBL" id="ACU45083.1"/>
    </source>
</evidence>
<dbReference type="SUPFAM" id="SSF52833">
    <property type="entry name" value="Thioredoxin-like"/>
    <property type="match status" value="1"/>
</dbReference>
<dbReference type="EMBL" id="FJ600032">
    <property type="protein sequence ID" value="ACU45083.1"/>
    <property type="molecule type" value="mRNA"/>
</dbReference>
<dbReference type="PROSITE" id="PS50404">
    <property type="entry name" value="GST_NTER"/>
    <property type="match status" value="1"/>
</dbReference>
<dbReference type="Gene3D" id="3.40.30.10">
    <property type="entry name" value="Glutaredoxin"/>
    <property type="match status" value="1"/>
</dbReference>
<dbReference type="SFLD" id="SFLDS00019">
    <property type="entry name" value="Glutathione_Transferase_(cytos"/>
    <property type="match status" value="1"/>
</dbReference>
<keyword evidence="3" id="KW-0808">Transferase</keyword>
<organism evidence="3">
    <name type="scientific">Pfiesteria piscicida</name>
    <name type="common">Phantom dinoflagellate</name>
    <dbReference type="NCBI Taxonomy" id="71001"/>
    <lineage>
        <taxon>Eukaryota</taxon>
        <taxon>Sar</taxon>
        <taxon>Alveolata</taxon>
        <taxon>Dinophyceae</taxon>
        <taxon>Peridiniales</taxon>
        <taxon>Pfiesteriaceae</taxon>
        <taxon>Pfiesteria</taxon>
    </lineage>
</organism>
<dbReference type="CDD" id="cd03039">
    <property type="entry name" value="GST_N_Sigma_like"/>
    <property type="match status" value="1"/>
</dbReference>
<dbReference type="SUPFAM" id="SSF47616">
    <property type="entry name" value="GST C-terminal domain-like"/>
    <property type="match status" value="1"/>
</dbReference>
<dbReference type="Pfam" id="PF14497">
    <property type="entry name" value="GST_C_3"/>
    <property type="match status" value="1"/>
</dbReference>
<reference evidence="3" key="1">
    <citation type="submission" date="2008-12" db="EMBL/GenBank/DDBJ databases">
        <authorList>
            <person name="Zhang H."/>
            <person name="Lin S."/>
        </authorList>
    </citation>
    <scope>NUCLEOTIDE SEQUENCE</scope>
    <source>
        <strain evidence="3">CCMP1831</strain>
    </source>
</reference>
<dbReference type="InterPro" id="IPR010987">
    <property type="entry name" value="Glutathione-S-Trfase_C-like"/>
</dbReference>
<dbReference type="PROSITE" id="PS50405">
    <property type="entry name" value="GST_CTER"/>
    <property type="match status" value="1"/>
</dbReference>
<proteinExistence type="evidence at transcript level"/>
<protein>
    <submittedName>
        <fullName evidence="3">Glutathione s-transferase pi</fullName>
    </submittedName>
</protein>
<evidence type="ECO:0000259" key="2">
    <source>
        <dbReference type="PROSITE" id="PS50405"/>
    </source>
</evidence>
<dbReference type="InterPro" id="IPR040079">
    <property type="entry name" value="Glutathione_S-Trfase"/>
</dbReference>
<name>E8Z6K3_PFIPI</name>
<sequence length="218" mass="24222">MPQLLYFDLRGRADAIRALLYVADVEFEDKRVTFEEWGALKAEQPFGQIPVWRDGDLVLAQSGAITRHLARKYNFYGKDLNESAQVDEAVESVRDVFDALVKVTISAEFDSLKDEFVASLPQKLGPLEKILARNGGDGFLVGSGISLADFEAWHLLNNFVAPFKKFNEGKSVLGESLQAYLDRVNAVPAIARFVSEAQSKIAVPPSFFKFLGDPADFE</sequence>
<feature type="domain" description="GST C-terminal" evidence="2">
    <location>
        <begin position="79"/>
        <end position="205"/>
    </location>
</feature>
<dbReference type="SFLD" id="SFLDG01205">
    <property type="entry name" value="AMPS.1"/>
    <property type="match status" value="1"/>
</dbReference>
<dbReference type="InterPro" id="IPR004045">
    <property type="entry name" value="Glutathione_S-Trfase_N"/>
</dbReference>
<accession>E8Z6K3</accession>
<dbReference type="AlphaFoldDB" id="E8Z6K3"/>
<dbReference type="InterPro" id="IPR050213">
    <property type="entry name" value="GST_superfamily"/>
</dbReference>
<dbReference type="InterPro" id="IPR004046">
    <property type="entry name" value="GST_C"/>
</dbReference>
<dbReference type="Gene3D" id="1.20.1050.10">
    <property type="match status" value="1"/>
</dbReference>
<dbReference type="GO" id="GO:0006749">
    <property type="term" value="P:glutathione metabolic process"/>
    <property type="evidence" value="ECO:0007669"/>
    <property type="project" value="TreeGrafter"/>
</dbReference>
<dbReference type="PANTHER" id="PTHR11571">
    <property type="entry name" value="GLUTATHIONE S-TRANSFERASE"/>
    <property type="match status" value="1"/>
</dbReference>
<dbReference type="InterPro" id="IPR036249">
    <property type="entry name" value="Thioredoxin-like_sf"/>
</dbReference>
<dbReference type="GO" id="GO:0004364">
    <property type="term" value="F:glutathione transferase activity"/>
    <property type="evidence" value="ECO:0007669"/>
    <property type="project" value="TreeGrafter"/>
</dbReference>
<dbReference type="InterPro" id="IPR036282">
    <property type="entry name" value="Glutathione-S-Trfase_C_sf"/>
</dbReference>
<dbReference type="SFLD" id="SFLDG00363">
    <property type="entry name" value="AMPS_(cytGST):_Alpha-__Mu-__Pi"/>
    <property type="match status" value="1"/>
</dbReference>
<feature type="domain" description="GST N-terminal" evidence="1">
    <location>
        <begin position="1"/>
        <end position="77"/>
    </location>
</feature>
<reference evidence="3" key="2">
    <citation type="book" date="2010" name="PROCEEDINGS OF 13TH INTERNATIONAL CONFERENCE ON HARMFUL ALGAE" publisher="International Society For The Study of Harmful Algae" city="Hong Kong, China">
        <title>Dinoflagellate meta-transcriptomics enabled by spliced leader.</title>
        <editorList>
            <person name="Unknown A."/>
        </editorList>
        <authorList>
            <person name="Lin S."/>
            <person name="Zhang H."/>
        </authorList>
    </citation>
    <scope>NUCLEOTIDE SEQUENCE</scope>
    <source>
        <strain evidence="3">CCMP1831</strain>
    </source>
</reference>
<dbReference type="Pfam" id="PF02798">
    <property type="entry name" value="GST_N"/>
    <property type="match status" value="1"/>
</dbReference>
<evidence type="ECO:0000259" key="1">
    <source>
        <dbReference type="PROSITE" id="PS50404"/>
    </source>
</evidence>